<sequence length="146" mass="15113">MNLPPAIKKKSSADELRALVAGLQPRSPQEVMGQAASSSLIASTIMATLIGGLLIVVMTATVFLFASEPSPKKPTTEVAKTMTEQASVAPSKEPQASVTTAAQDPAVPKPATEAAVDAMGISETKDPNSSTEPLQSRLDKLLDGLE</sequence>
<keyword evidence="2" id="KW-0472">Membrane</keyword>
<dbReference type="EMBL" id="SJPT01000001">
    <property type="protein sequence ID" value="TWU26634.1"/>
    <property type="molecule type" value="Genomic_DNA"/>
</dbReference>
<keyword evidence="2" id="KW-1133">Transmembrane helix</keyword>
<accession>A0A5C6CST1</accession>
<dbReference type="Proteomes" id="UP000316304">
    <property type="component" value="Unassembled WGS sequence"/>
</dbReference>
<evidence type="ECO:0000256" key="1">
    <source>
        <dbReference type="SAM" id="MobiDB-lite"/>
    </source>
</evidence>
<evidence type="ECO:0000256" key="2">
    <source>
        <dbReference type="SAM" id="Phobius"/>
    </source>
</evidence>
<evidence type="ECO:0000313" key="4">
    <source>
        <dbReference type="Proteomes" id="UP000316304"/>
    </source>
</evidence>
<protein>
    <recommendedName>
        <fullName evidence="5">Transmembrane protein</fullName>
    </recommendedName>
</protein>
<comment type="caution">
    <text evidence="3">The sequence shown here is derived from an EMBL/GenBank/DDBJ whole genome shotgun (WGS) entry which is preliminary data.</text>
</comment>
<name>A0A5C6CST1_9BACT</name>
<feature type="compositionally biased region" description="Basic and acidic residues" evidence="1">
    <location>
        <begin position="137"/>
        <end position="146"/>
    </location>
</feature>
<gene>
    <name evidence="3" type="ORF">Pla52o_04870</name>
</gene>
<proteinExistence type="predicted"/>
<dbReference type="RefSeq" id="WP_146592947.1">
    <property type="nucleotide sequence ID" value="NZ_SJPT01000001.1"/>
</dbReference>
<evidence type="ECO:0008006" key="5">
    <source>
        <dbReference type="Google" id="ProtNLM"/>
    </source>
</evidence>
<feature type="compositionally biased region" description="Polar residues" evidence="1">
    <location>
        <begin position="82"/>
        <end position="102"/>
    </location>
</feature>
<dbReference type="AlphaFoldDB" id="A0A5C6CST1"/>
<reference evidence="3 4" key="1">
    <citation type="submission" date="2019-02" db="EMBL/GenBank/DDBJ databases">
        <title>Deep-cultivation of Planctomycetes and their phenomic and genomic characterization uncovers novel biology.</title>
        <authorList>
            <person name="Wiegand S."/>
            <person name="Jogler M."/>
            <person name="Boedeker C."/>
            <person name="Pinto D."/>
            <person name="Vollmers J."/>
            <person name="Rivas-Marin E."/>
            <person name="Kohn T."/>
            <person name="Peeters S.H."/>
            <person name="Heuer A."/>
            <person name="Rast P."/>
            <person name="Oberbeckmann S."/>
            <person name="Bunk B."/>
            <person name="Jeske O."/>
            <person name="Meyerdierks A."/>
            <person name="Storesund J.E."/>
            <person name="Kallscheuer N."/>
            <person name="Luecker S."/>
            <person name="Lage O.M."/>
            <person name="Pohl T."/>
            <person name="Merkel B.J."/>
            <person name="Hornburger P."/>
            <person name="Mueller R.-W."/>
            <person name="Bruemmer F."/>
            <person name="Labrenz M."/>
            <person name="Spormann A.M."/>
            <person name="Op Den Camp H."/>
            <person name="Overmann J."/>
            <person name="Amann R."/>
            <person name="Jetten M.S.M."/>
            <person name="Mascher T."/>
            <person name="Medema M.H."/>
            <person name="Devos D.P."/>
            <person name="Kaster A.-K."/>
            <person name="Ovreas L."/>
            <person name="Rohde M."/>
            <person name="Galperin M.Y."/>
            <person name="Jogler C."/>
        </authorList>
    </citation>
    <scope>NUCLEOTIDE SEQUENCE [LARGE SCALE GENOMIC DNA]</scope>
    <source>
        <strain evidence="3 4">Pla52o</strain>
    </source>
</reference>
<feature type="transmembrane region" description="Helical" evidence="2">
    <location>
        <begin position="40"/>
        <end position="66"/>
    </location>
</feature>
<keyword evidence="2" id="KW-0812">Transmembrane</keyword>
<evidence type="ECO:0000313" key="3">
    <source>
        <dbReference type="EMBL" id="TWU26634.1"/>
    </source>
</evidence>
<organism evidence="3 4">
    <name type="scientific">Novipirellula galeiformis</name>
    <dbReference type="NCBI Taxonomy" id="2528004"/>
    <lineage>
        <taxon>Bacteria</taxon>
        <taxon>Pseudomonadati</taxon>
        <taxon>Planctomycetota</taxon>
        <taxon>Planctomycetia</taxon>
        <taxon>Pirellulales</taxon>
        <taxon>Pirellulaceae</taxon>
        <taxon>Novipirellula</taxon>
    </lineage>
</organism>
<keyword evidence="4" id="KW-1185">Reference proteome</keyword>
<feature type="region of interest" description="Disordered" evidence="1">
    <location>
        <begin position="68"/>
        <end position="146"/>
    </location>
</feature>